<evidence type="ECO:0000256" key="6">
    <source>
        <dbReference type="ARBA" id="ARBA00023014"/>
    </source>
</evidence>
<keyword evidence="8" id="KW-1185">Reference proteome</keyword>
<dbReference type="GO" id="GO:0005506">
    <property type="term" value="F:iron ion binding"/>
    <property type="evidence" value="ECO:0007669"/>
    <property type="project" value="InterPro"/>
</dbReference>
<dbReference type="GO" id="GO:0004497">
    <property type="term" value="F:monooxygenase activity"/>
    <property type="evidence" value="ECO:0007669"/>
    <property type="project" value="UniProtKB-ARBA"/>
</dbReference>
<dbReference type="GO" id="GO:0016705">
    <property type="term" value="F:oxidoreductase activity, acting on paired donors, with incorporation or reduction of molecular oxygen"/>
    <property type="evidence" value="ECO:0007669"/>
    <property type="project" value="UniProtKB-ARBA"/>
</dbReference>
<dbReference type="Gene3D" id="2.102.10.10">
    <property type="entry name" value="Rieske [2Fe-2S] iron-sulphur domain"/>
    <property type="match status" value="1"/>
</dbReference>
<dbReference type="Proteomes" id="UP000217736">
    <property type="component" value="Chromosome"/>
</dbReference>
<evidence type="ECO:0000313" key="7">
    <source>
        <dbReference type="EMBL" id="BAX93679.1"/>
    </source>
</evidence>
<evidence type="ECO:0000256" key="1">
    <source>
        <dbReference type="ARBA" id="ARBA00001962"/>
    </source>
</evidence>
<dbReference type="PANTHER" id="PTHR43756:SF5">
    <property type="entry name" value="CHOLINE MONOOXYGENASE, CHLOROPLASTIC"/>
    <property type="match status" value="1"/>
</dbReference>
<keyword evidence="3" id="KW-0479">Metal-binding</keyword>
<dbReference type="InterPro" id="IPR001663">
    <property type="entry name" value="Rng_hydr_dOase-A"/>
</dbReference>
<dbReference type="PROSITE" id="PS51296">
    <property type="entry name" value="RIESKE"/>
    <property type="match status" value="1"/>
</dbReference>
<dbReference type="GO" id="GO:0051537">
    <property type="term" value="F:2 iron, 2 sulfur cluster binding"/>
    <property type="evidence" value="ECO:0007669"/>
    <property type="project" value="UniProtKB-KW"/>
</dbReference>
<dbReference type="Gene3D" id="3.90.380.10">
    <property type="entry name" value="Naphthalene 1,2-dioxygenase Alpha Subunit, Chain A, domain 1"/>
    <property type="match status" value="2"/>
</dbReference>
<keyword evidence="2" id="KW-0001">2Fe-2S</keyword>
<keyword evidence="5" id="KW-0408">Iron</keyword>
<dbReference type="InterPro" id="IPR036922">
    <property type="entry name" value="Rieske_2Fe-2S_sf"/>
</dbReference>
<dbReference type="RefSeq" id="WP_096441572.1">
    <property type="nucleotide sequence ID" value="NZ_AP018164.1"/>
</dbReference>
<dbReference type="KEGG" id="mshg:MSG_03549"/>
<evidence type="ECO:0000256" key="4">
    <source>
        <dbReference type="ARBA" id="ARBA00023002"/>
    </source>
</evidence>
<gene>
    <name evidence="7" type="ORF">MSG_03549</name>
</gene>
<dbReference type="EMBL" id="AP018164">
    <property type="protein sequence ID" value="BAX93679.1"/>
    <property type="molecule type" value="Genomic_DNA"/>
</dbReference>
<sequence>MDRDQLVDLTRRALKLARDKTTDLAPGQHRVEARDYASVERHHLDRALMLASPQLVGYVSELAGPGAYCTKTVMGRSILLTRTTDGSVRAFDNVCLHRQSQLVTGCGTAKRFTCPYHAWTYDNSGTLVGLPGREGFPDMTVKSAGLNELAAAEFAGFLWVALAPGATLDVAAHLGPLAEELDSWGIGRWSPLGEKVLDSPINWKLAVDTFAENYHFATVHRDTFATIARSNCTVFDAFGPHHRLIFPLKAILDLQDVPEEQWDPFHNMVVIYALFPNIVLSVTIANGELFRIYPGDEPGRSITVHQNSTPLDLSDESVAAGAQAVFEYAHATVRDEDYRLVEGLQANLESGARDHLVFGRNEPGLQHRHLTWARALGG</sequence>
<evidence type="ECO:0000256" key="2">
    <source>
        <dbReference type="ARBA" id="ARBA00022714"/>
    </source>
</evidence>
<dbReference type="InterPro" id="IPR017941">
    <property type="entry name" value="Rieske_2Fe-2S"/>
</dbReference>
<proteinExistence type="predicted"/>
<protein>
    <submittedName>
        <fullName evidence="7">Ribosomal subunit interface protein</fullName>
    </submittedName>
</protein>
<accession>A0A1Z4EL35</accession>
<name>A0A1Z4EL35_9MYCO</name>
<reference evidence="8" key="1">
    <citation type="submission" date="2017-06" db="EMBL/GenBank/DDBJ databases">
        <title>Complete Genome Sequence of Mycobacterium shigaense.</title>
        <authorList>
            <person name="Fukano H."/>
            <person name="Yoshida M."/>
            <person name="Kazumi Y."/>
            <person name="Ogura Y."/>
            <person name="Mitarai S."/>
            <person name="Hayashi T."/>
            <person name="Hoshino Y."/>
        </authorList>
    </citation>
    <scope>NUCLEOTIDE SEQUENCE [LARGE SCALE GENOMIC DNA]</scope>
    <source>
        <strain evidence="8">UN-152</strain>
    </source>
</reference>
<evidence type="ECO:0000256" key="3">
    <source>
        <dbReference type="ARBA" id="ARBA00022723"/>
    </source>
</evidence>
<dbReference type="SUPFAM" id="SSF50022">
    <property type="entry name" value="ISP domain"/>
    <property type="match status" value="1"/>
</dbReference>
<dbReference type="Pfam" id="PF00848">
    <property type="entry name" value="Ring_hydroxyl_A"/>
    <property type="match status" value="1"/>
</dbReference>
<dbReference type="AlphaFoldDB" id="A0A1Z4EL35"/>
<keyword evidence="4" id="KW-0560">Oxidoreductase</keyword>
<evidence type="ECO:0000256" key="5">
    <source>
        <dbReference type="ARBA" id="ARBA00023004"/>
    </source>
</evidence>
<organism evidence="7 8">
    <name type="scientific">Mycobacterium shigaense</name>
    <dbReference type="NCBI Taxonomy" id="722731"/>
    <lineage>
        <taxon>Bacteria</taxon>
        <taxon>Bacillati</taxon>
        <taxon>Actinomycetota</taxon>
        <taxon>Actinomycetes</taxon>
        <taxon>Mycobacteriales</taxon>
        <taxon>Mycobacteriaceae</taxon>
        <taxon>Mycobacterium</taxon>
        <taxon>Mycobacterium simiae complex</taxon>
    </lineage>
</organism>
<keyword evidence="6" id="KW-0411">Iron-sulfur</keyword>
<dbReference type="CDD" id="cd03469">
    <property type="entry name" value="Rieske_RO_Alpha_N"/>
    <property type="match status" value="1"/>
</dbReference>
<dbReference type="Pfam" id="PF00355">
    <property type="entry name" value="Rieske"/>
    <property type="match status" value="1"/>
</dbReference>
<dbReference type="PANTHER" id="PTHR43756">
    <property type="entry name" value="CHOLINE MONOOXYGENASE, CHLOROPLASTIC"/>
    <property type="match status" value="1"/>
</dbReference>
<dbReference type="OrthoDB" id="5243643at2"/>
<dbReference type="InterPro" id="IPR015879">
    <property type="entry name" value="Ring_hydroxy_dOase_asu_C_dom"/>
</dbReference>
<comment type="cofactor">
    <cofactor evidence="1">
        <name>Fe cation</name>
        <dbReference type="ChEBI" id="CHEBI:24875"/>
    </cofactor>
</comment>
<dbReference type="CDD" id="cd08887">
    <property type="entry name" value="RHO_alpha_C_3"/>
    <property type="match status" value="1"/>
</dbReference>
<dbReference type="SUPFAM" id="SSF55961">
    <property type="entry name" value="Bet v1-like"/>
    <property type="match status" value="1"/>
</dbReference>
<evidence type="ECO:0000313" key="8">
    <source>
        <dbReference type="Proteomes" id="UP000217736"/>
    </source>
</evidence>